<keyword evidence="2" id="KW-0812">Transmembrane</keyword>
<dbReference type="EMBL" id="OX395131">
    <property type="protein sequence ID" value="CAI5778431.1"/>
    <property type="molecule type" value="Genomic_DNA"/>
</dbReference>
<dbReference type="FunFam" id="1.20.58.390:FF:000014">
    <property type="entry name" value="Neuronal nicotinic acetylcholine receptor alpha4 subunit"/>
    <property type="match status" value="1"/>
</dbReference>
<keyword evidence="2" id="KW-0472">Membrane</keyword>
<evidence type="ECO:0000313" key="4">
    <source>
        <dbReference type="EMBL" id="CAI5778431.1"/>
    </source>
</evidence>
<gene>
    <name evidence="4" type="ORF">PODLI_1B030286</name>
</gene>
<feature type="domain" description="Neurotransmitter-gated ion-channel transmembrane" evidence="3">
    <location>
        <begin position="20"/>
        <end position="115"/>
    </location>
</feature>
<dbReference type="InterPro" id="IPR006029">
    <property type="entry name" value="Neurotrans-gated_channel_TM"/>
</dbReference>
<organism evidence="4 5">
    <name type="scientific">Podarcis lilfordi</name>
    <name type="common">Lilford's wall lizard</name>
    <dbReference type="NCBI Taxonomy" id="74358"/>
    <lineage>
        <taxon>Eukaryota</taxon>
        <taxon>Metazoa</taxon>
        <taxon>Chordata</taxon>
        <taxon>Craniata</taxon>
        <taxon>Vertebrata</taxon>
        <taxon>Euteleostomi</taxon>
        <taxon>Lepidosauria</taxon>
        <taxon>Squamata</taxon>
        <taxon>Bifurcata</taxon>
        <taxon>Unidentata</taxon>
        <taxon>Episquamata</taxon>
        <taxon>Laterata</taxon>
        <taxon>Lacertibaenia</taxon>
        <taxon>Lacertidae</taxon>
        <taxon>Podarcis</taxon>
    </lineage>
</organism>
<evidence type="ECO:0000256" key="2">
    <source>
        <dbReference type="SAM" id="Phobius"/>
    </source>
</evidence>
<keyword evidence="5" id="KW-1185">Reference proteome</keyword>
<dbReference type="GO" id="GO:0016020">
    <property type="term" value="C:membrane"/>
    <property type="evidence" value="ECO:0007669"/>
    <property type="project" value="InterPro"/>
</dbReference>
<feature type="compositionally biased region" description="Pro residues" evidence="1">
    <location>
        <begin position="1"/>
        <end position="10"/>
    </location>
</feature>
<sequence length="124" mass="13525">MGNPAGPQPPSAAISNEEQPKAKPTHCKCKCKKPESASTSGQGSKTLGTKDQQLLLMSPALKLAVEGVHYIADHLRAEDADFSVKEDWKYVAMVIDRIFLWMFIIVCLLGTVGLFLPPWLAGMI</sequence>
<dbReference type="Gene3D" id="1.20.58.390">
    <property type="entry name" value="Neurotransmitter-gated ion-channel transmembrane domain"/>
    <property type="match status" value="1"/>
</dbReference>
<evidence type="ECO:0000256" key="1">
    <source>
        <dbReference type="SAM" id="MobiDB-lite"/>
    </source>
</evidence>
<evidence type="ECO:0000313" key="5">
    <source>
        <dbReference type="Proteomes" id="UP001178461"/>
    </source>
</evidence>
<dbReference type="InterPro" id="IPR036719">
    <property type="entry name" value="Neuro-gated_channel_TM_sf"/>
</dbReference>
<dbReference type="AlphaFoldDB" id="A0AA35KHH4"/>
<keyword evidence="4" id="KW-0675">Receptor</keyword>
<accession>A0AA35KHH4</accession>
<feature type="transmembrane region" description="Helical" evidence="2">
    <location>
        <begin position="98"/>
        <end position="120"/>
    </location>
</feature>
<keyword evidence="2" id="KW-1133">Transmembrane helix</keyword>
<feature type="region of interest" description="Disordered" evidence="1">
    <location>
        <begin position="1"/>
        <end position="47"/>
    </location>
</feature>
<dbReference type="Pfam" id="PF02932">
    <property type="entry name" value="Neur_chan_memb"/>
    <property type="match status" value="1"/>
</dbReference>
<protein>
    <submittedName>
        <fullName evidence="4">Neuronal acetylcholine receptor subunit alpha-4</fullName>
    </submittedName>
</protein>
<dbReference type="SUPFAM" id="SSF90112">
    <property type="entry name" value="Neurotransmitter-gated ion-channel transmembrane pore"/>
    <property type="match status" value="1"/>
</dbReference>
<dbReference type="Proteomes" id="UP001178461">
    <property type="component" value="Chromosome 6"/>
</dbReference>
<name>A0AA35KHH4_9SAUR</name>
<dbReference type="InterPro" id="IPR038050">
    <property type="entry name" value="Neuro_actylchol_rec"/>
</dbReference>
<proteinExistence type="predicted"/>
<feature type="compositionally biased region" description="Polar residues" evidence="1">
    <location>
        <begin position="36"/>
        <end position="47"/>
    </location>
</feature>
<dbReference type="GO" id="GO:0006811">
    <property type="term" value="P:monoatomic ion transport"/>
    <property type="evidence" value="ECO:0007669"/>
    <property type="project" value="InterPro"/>
</dbReference>
<evidence type="ECO:0000259" key="3">
    <source>
        <dbReference type="Pfam" id="PF02932"/>
    </source>
</evidence>
<reference evidence="4" key="1">
    <citation type="submission" date="2022-12" db="EMBL/GenBank/DDBJ databases">
        <authorList>
            <person name="Alioto T."/>
            <person name="Alioto T."/>
            <person name="Gomez Garrido J."/>
        </authorList>
    </citation>
    <scope>NUCLEOTIDE SEQUENCE</scope>
</reference>